<evidence type="ECO:0008006" key="8">
    <source>
        <dbReference type="Google" id="ProtNLM"/>
    </source>
</evidence>
<keyword evidence="3 5" id="KW-1133">Transmembrane helix</keyword>
<comment type="subcellular location">
    <subcellularLocation>
        <location evidence="1">Membrane</location>
        <topology evidence="1">Multi-pass membrane protein</topology>
    </subcellularLocation>
</comment>
<dbReference type="eggNOG" id="KOG4026">
    <property type="taxonomic scope" value="Eukaryota"/>
</dbReference>
<dbReference type="EnsemblMetazoa" id="SMAR014500-RA">
    <property type="protein sequence ID" value="SMAR014500-PA"/>
    <property type="gene ID" value="SMAR014500"/>
</dbReference>
<reference evidence="6" key="2">
    <citation type="submission" date="2015-02" db="UniProtKB">
        <authorList>
            <consortium name="EnsemblMetazoa"/>
        </authorList>
    </citation>
    <scope>IDENTIFICATION</scope>
</reference>
<evidence type="ECO:0000313" key="7">
    <source>
        <dbReference type="Proteomes" id="UP000014500"/>
    </source>
</evidence>
<evidence type="ECO:0000256" key="1">
    <source>
        <dbReference type="ARBA" id="ARBA00004141"/>
    </source>
</evidence>
<dbReference type="HOGENOM" id="CLU_084868_0_0_1"/>
<evidence type="ECO:0000256" key="5">
    <source>
        <dbReference type="SAM" id="Phobius"/>
    </source>
</evidence>
<dbReference type="OMA" id="PKWLVGP"/>
<feature type="transmembrane region" description="Helical" evidence="5">
    <location>
        <begin position="133"/>
        <end position="155"/>
    </location>
</feature>
<accession>T1JKX0</accession>
<dbReference type="GO" id="GO:0016020">
    <property type="term" value="C:membrane"/>
    <property type="evidence" value="ECO:0007669"/>
    <property type="project" value="UniProtKB-SubCell"/>
</dbReference>
<dbReference type="PhylomeDB" id="T1JKX0"/>
<dbReference type="EMBL" id="JH431714">
    <property type="status" value="NOT_ANNOTATED_CDS"/>
    <property type="molecule type" value="Genomic_DNA"/>
</dbReference>
<evidence type="ECO:0000256" key="2">
    <source>
        <dbReference type="ARBA" id="ARBA00022692"/>
    </source>
</evidence>
<dbReference type="PANTHER" id="PTHR12489">
    <property type="entry name" value="LIPOMA HMGIC FUSION PARTNER-LIKE PROTEIN"/>
    <property type="match status" value="1"/>
</dbReference>
<dbReference type="AlphaFoldDB" id="T1JKX0"/>
<evidence type="ECO:0000313" key="6">
    <source>
        <dbReference type="EnsemblMetazoa" id="SMAR014500-PA"/>
    </source>
</evidence>
<dbReference type="Gene3D" id="1.20.140.150">
    <property type="match status" value="1"/>
</dbReference>
<feature type="transmembrane region" description="Helical" evidence="5">
    <location>
        <begin position="184"/>
        <end position="204"/>
    </location>
</feature>
<organism evidence="6 7">
    <name type="scientific">Strigamia maritima</name>
    <name type="common">European centipede</name>
    <name type="synonym">Geophilus maritimus</name>
    <dbReference type="NCBI Taxonomy" id="126957"/>
    <lineage>
        <taxon>Eukaryota</taxon>
        <taxon>Metazoa</taxon>
        <taxon>Ecdysozoa</taxon>
        <taxon>Arthropoda</taxon>
        <taxon>Myriapoda</taxon>
        <taxon>Chilopoda</taxon>
        <taxon>Pleurostigmophora</taxon>
        <taxon>Geophilomorpha</taxon>
        <taxon>Linotaeniidae</taxon>
        <taxon>Strigamia</taxon>
    </lineage>
</organism>
<dbReference type="Proteomes" id="UP000014500">
    <property type="component" value="Unassembled WGS sequence"/>
</dbReference>
<dbReference type="Pfam" id="PF10242">
    <property type="entry name" value="L_HMGIC_fpl"/>
    <property type="match status" value="1"/>
</dbReference>
<dbReference type="PANTHER" id="PTHR12489:SF19">
    <property type="entry name" value="LHFPL TETRASPAN SUBFAMILY MEMBER 2 PROTEIN"/>
    <property type="match status" value="1"/>
</dbReference>
<dbReference type="InterPro" id="IPR019372">
    <property type="entry name" value="LHFPL"/>
</dbReference>
<feature type="transmembrane region" description="Helical" evidence="5">
    <location>
        <begin position="97"/>
        <end position="121"/>
    </location>
</feature>
<feature type="transmembrane region" description="Helical" evidence="5">
    <location>
        <begin position="12"/>
        <end position="34"/>
    </location>
</feature>
<sequence>MCYVIVTSRTLLWSLLTIASTLAMLAAISTPYWLMGPHRLPGLIGSTEIKQVESGPYSPTLGVYNRCTKIHNIDTFSDSCAPFLTGFDMPSDEFPNFWKASLVFFAIALILMVFTVITSVLGCCLRSIKRKSIFTISGTVQAVAGLFYVVGLVLYPAGWGSRRVKLVCGEDAEAYTICDCKLGWAFYLAIGGTVATFVCSLLSVQAEVSTSSDKVQEEISEGKNLICLL</sequence>
<evidence type="ECO:0000256" key="3">
    <source>
        <dbReference type="ARBA" id="ARBA00022989"/>
    </source>
</evidence>
<keyword evidence="4 5" id="KW-0472">Membrane</keyword>
<dbReference type="STRING" id="126957.T1JKX0"/>
<name>T1JKX0_STRMM</name>
<proteinExistence type="predicted"/>
<keyword evidence="2 5" id="KW-0812">Transmembrane</keyword>
<evidence type="ECO:0000256" key="4">
    <source>
        <dbReference type="ARBA" id="ARBA00023136"/>
    </source>
</evidence>
<protein>
    <recommendedName>
        <fullName evidence="8">Lipoma HMGIC fusion partner-like 2 protein</fullName>
    </recommendedName>
</protein>
<keyword evidence="7" id="KW-1185">Reference proteome</keyword>
<reference evidence="7" key="1">
    <citation type="submission" date="2011-05" db="EMBL/GenBank/DDBJ databases">
        <authorList>
            <person name="Richards S.R."/>
            <person name="Qu J."/>
            <person name="Jiang H."/>
            <person name="Jhangiani S.N."/>
            <person name="Agravi P."/>
            <person name="Goodspeed R."/>
            <person name="Gross S."/>
            <person name="Mandapat C."/>
            <person name="Jackson L."/>
            <person name="Mathew T."/>
            <person name="Pu L."/>
            <person name="Thornton R."/>
            <person name="Saada N."/>
            <person name="Wilczek-Boney K.B."/>
            <person name="Lee S."/>
            <person name="Kovar C."/>
            <person name="Wu Y."/>
            <person name="Scherer S.E."/>
            <person name="Worley K.C."/>
            <person name="Muzny D.M."/>
            <person name="Gibbs R."/>
        </authorList>
    </citation>
    <scope>NUCLEOTIDE SEQUENCE</scope>
    <source>
        <strain evidence="7">Brora</strain>
    </source>
</reference>